<dbReference type="VEuPathDB" id="FungiDB:EMCG_04306"/>
<reference evidence="2" key="1">
    <citation type="journal article" date="2015" name="PLoS Genet.">
        <title>The dynamic genome and transcriptome of the human fungal pathogen Blastomyces and close relative Emmonsia.</title>
        <authorList>
            <person name="Munoz J.F."/>
            <person name="Gauthier G.M."/>
            <person name="Desjardins C.A."/>
            <person name="Gallo J.E."/>
            <person name="Holder J."/>
            <person name="Sullivan T.D."/>
            <person name="Marty A.J."/>
            <person name="Carmen J.C."/>
            <person name="Chen Z."/>
            <person name="Ding L."/>
            <person name="Gujja S."/>
            <person name="Magrini V."/>
            <person name="Misas E."/>
            <person name="Mitreva M."/>
            <person name="Priest M."/>
            <person name="Saif S."/>
            <person name="Whiston E.A."/>
            <person name="Young S."/>
            <person name="Zeng Q."/>
            <person name="Goldman W.E."/>
            <person name="Mardis E.R."/>
            <person name="Taylor J.W."/>
            <person name="McEwen J.G."/>
            <person name="Clay O.K."/>
            <person name="Klein B.S."/>
            <person name="Cuomo C.A."/>
        </authorList>
    </citation>
    <scope>NUCLEOTIDE SEQUENCE [LARGE SCALE GENOMIC DNA]</scope>
    <source>
        <strain evidence="2">UAMH 3008</strain>
    </source>
</reference>
<sequence>MRQERLNDAAIALYRVLSQNNVKFGIFGGYAVATLGGPRESKDVDCIASVTKQEILNLLDGEAGFVAVPQSRQDYVAFLWSDHPNRNRAVLVEIFCEGFPGATFTMAEVSPTITQVAGETQGTGSIAVLDPVYLFKGKLRAAATRGKFHDSADLRWLESTAFARLQQSKGQFSLLYVGLALKRYPELHSTFSRIGLDIGAAQAAAISYDVGHLPPPQPGDVQKGLLATPSSI</sequence>
<comment type="caution">
    <text evidence="1">The sequence shown here is derived from an EMBL/GenBank/DDBJ whole genome shotgun (WGS) entry which is preliminary data.</text>
</comment>
<dbReference type="InterPro" id="IPR014942">
    <property type="entry name" value="AbiEii"/>
</dbReference>
<name>A0A0G2HSU7_9EURO</name>
<dbReference type="OrthoDB" id="3259529at2759"/>
<protein>
    <submittedName>
        <fullName evidence="1">Uncharacterized protein</fullName>
    </submittedName>
</protein>
<dbReference type="EMBL" id="LCZI01001361">
    <property type="protein sequence ID" value="KKZ61108.1"/>
    <property type="molecule type" value="Genomic_DNA"/>
</dbReference>
<accession>A0A0G2HSU7</accession>
<dbReference type="AlphaFoldDB" id="A0A0G2HSU7"/>
<dbReference type="InterPro" id="IPR043519">
    <property type="entry name" value="NT_sf"/>
</dbReference>
<dbReference type="Pfam" id="PF08843">
    <property type="entry name" value="AbiEii"/>
    <property type="match status" value="1"/>
</dbReference>
<dbReference type="Proteomes" id="UP000034164">
    <property type="component" value="Unassembled WGS sequence"/>
</dbReference>
<evidence type="ECO:0000313" key="1">
    <source>
        <dbReference type="EMBL" id="KKZ61108.1"/>
    </source>
</evidence>
<evidence type="ECO:0000313" key="2">
    <source>
        <dbReference type="Proteomes" id="UP000034164"/>
    </source>
</evidence>
<organism evidence="1 2">
    <name type="scientific">[Emmonsia] crescens</name>
    <dbReference type="NCBI Taxonomy" id="73230"/>
    <lineage>
        <taxon>Eukaryota</taxon>
        <taxon>Fungi</taxon>
        <taxon>Dikarya</taxon>
        <taxon>Ascomycota</taxon>
        <taxon>Pezizomycotina</taxon>
        <taxon>Eurotiomycetes</taxon>
        <taxon>Eurotiomycetidae</taxon>
        <taxon>Onygenales</taxon>
        <taxon>Ajellomycetaceae</taxon>
        <taxon>Emergomyces</taxon>
    </lineage>
</organism>
<proteinExistence type="predicted"/>
<dbReference type="SUPFAM" id="SSF81301">
    <property type="entry name" value="Nucleotidyltransferase"/>
    <property type="match status" value="1"/>
</dbReference>
<gene>
    <name evidence="1" type="ORF">EMCG_04306</name>
</gene>